<dbReference type="InterPro" id="IPR005829">
    <property type="entry name" value="Sugar_transporter_CS"/>
</dbReference>
<feature type="transmembrane region" description="Helical" evidence="6">
    <location>
        <begin position="148"/>
        <end position="168"/>
    </location>
</feature>
<dbReference type="GO" id="GO:0046943">
    <property type="term" value="F:carboxylic acid transmembrane transporter activity"/>
    <property type="evidence" value="ECO:0007669"/>
    <property type="project" value="TreeGrafter"/>
</dbReference>
<keyword evidence="3 6" id="KW-0812">Transmembrane</keyword>
<evidence type="ECO:0000256" key="3">
    <source>
        <dbReference type="ARBA" id="ARBA00022692"/>
    </source>
</evidence>
<feature type="transmembrane region" description="Helical" evidence="6">
    <location>
        <begin position="119"/>
        <end position="136"/>
    </location>
</feature>
<keyword evidence="9" id="KW-1185">Reference proteome</keyword>
<protein>
    <submittedName>
        <fullName evidence="8">Major facilitator superfamily permease</fullName>
    </submittedName>
</protein>
<feature type="transmembrane region" description="Helical" evidence="6">
    <location>
        <begin position="174"/>
        <end position="193"/>
    </location>
</feature>
<dbReference type="InterPro" id="IPR011701">
    <property type="entry name" value="MFS"/>
</dbReference>
<evidence type="ECO:0000256" key="4">
    <source>
        <dbReference type="ARBA" id="ARBA00022989"/>
    </source>
</evidence>
<sequence>MKNEESYLQNKLNTSKESPLFYKVFALVVAGMMIDAGDVYMSSAVNADMLAQHFATLKQSSLFLSAGFLGLFIGSLAAGFIGDLWGRKRAYQLNLLLFGLFTFIGAFAPNIYFLILFRFVSACGLGAEIVTGYSLINEFAPVKTRGRWSGATAVIANLGAPLALILATCFIPRYSWRSMFLIIGAAALILWIIRRNFPESPRWLIAKGKYDEANKIISALKINGSYPESETKTTQQPKTPDLKRGLFISIIAVSAVMVSQYTFTSWAPTLLIEKGVNIVHSLGYSMIMMIGAPVGALIGAVLVDWIGRKKTIIPTFIISATLGLLYTQQSSPVMIVTIGFLLTMTFYILMASVVGVYVSELFATGFRFRGAGIANFVILKVEQSQL</sequence>
<keyword evidence="4 6" id="KW-1133">Transmembrane helix</keyword>
<dbReference type="eggNOG" id="COG2271">
    <property type="taxonomic scope" value="Bacteria"/>
</dbReference>
<comment type="subcellular location">
    <subcellularLocation>
        <location evidence="1">Cell membrane</location>
        <topology evidence="1">Multi-pass membrane protein</topology>
    </subcellularLocation>
</comment>
<dbReference type="Pfam" id="PF07690">
    <property type="entry name" value="MFS_1"/>
    <property type="match status" value="1"/>
</dbReference>
<comment type="caution">
    <text evidence="8">The sequence shown here is derived from an EMBL/GenBank/DDBJ whole genome shotgun (WGS) entry which is preliminary data.</text>
</comment>
<gene>
    <name evidence="8" type="ORF">FD15_GL002163</name>
</gene>
<feature type="transmembrane region" description="Helical" evidence="6">
    <location>
        <begin position="61"/>
        <end position="81"/>
    </location>
</feature>
<keyword evidence="5 6" id="KW-0472">Membrane</keyword>
<dbReference type="AlphaFoldDB" id="A0A023CVV4"/>
<keyword evidence="2" id="KW-0813">Transport</keyword>
<accession>A0A023CVV4</accession>
<dbReference type="Gene3D" id="1.20.1250.20">
    <property type="entry name" value="MFS general substrate transporter like domains"/>
    <property type="match status" value="1"/>
</dbReference>
<proteinExistence type="predicted"/>
<feature type="transmembrane region" description="Helical" evidence="6">
    <location>
        <begin position="93"/>
        <end position="113"/>
    </location>
</feature>
<reference evidence="8 9" key="1">
    <citation type="journal article" date="2015" name="Genome Announc.">
        <title>Expanding the biotechnology potential of lactobacilli through comparative genomics of 213 strains and associated genera.</title>
        <authorList>
            <person name="Sun Z."/>
            <person name="Harris H.M."/>
            <person name="McCann A."/>
            <person name="Guo C."/>
            <person name="Argimon S."/>
            <person name="Zhang W."/>
            <person name="Yang X."/>
            <person name="Jeffery I.B."/>
            <person name="Cooney J.C."/>
            <person name="Kagawa T.F."/>
            <person name="Liu W."/>
            <person name="Song Y."/>
            <person name="Salvetti E."/>
            <person name="Wrobel A."/>
            <person name="Rasinkangas P."/>
            <person name="Parkhill J."/>
            <person name="Rea M.C."/>
            <person name="O'Sullivan O."/>
            <person name="Ritari J."/>
            <person name="Douillard F.P."/>
            <person name="Paul Ross R."/>
            <person name="Yang R."/>
            <person name="Briner A.E."/>
            <person name="Felis G.E."/>
            <person name="de Vos W.M."/>
            <person name="Barrangou R."/>
            <person name="Klaenhammer T.R."/>
            <person name="Caufield P.W."/>
            <person name="Cui Y."/>
            <person name="Zhang H."/>
            <person name="O'Toole P.W."/>
        </authorList>
    </citation>
    <scope>NUCLEOTIDE SEQUENCE [LARGE SCALE GENOMIC DNA]</scope>
    <source>
        <strain evidence="8 9">DSM 21376</strain>
    </source>
</reference>
<feature type="transmembrane region" description="Helical" evidence="6">
    <location>
        <begin position="20"/>
        <end position="41"/>
    </location>
</feature>
<dbReference type="Proteomes" id="UP000050961">
    <property type="component" value="Unassembled WGS sequence"/>
</dbReference>
<organism evidence="8 9">
    <name type="scientific">Liquorilactobacillus sucicola DSM 21376 = JCM 15457</name>
    <dbReference type="NCBI Taxonomy" id="1423806"/>
    <lineage>
        <taxon>Bacteria</taxon>
        <taxon>Bacillati</taxon>
        <taxon>Bacillota</taxon>
        <taxon>Bacilli</taxon>
        <taxon>Lactobacillales</taxon>
        <taxon>Lactobacillaceae</taxon>
        <taxon>Liquorilactobacillus</taxon>
    </lineage>
</organism>
<dbReference type="EMBL" id="AYZF01000017">
    <property type="protein sequence ID" value="KRN05600.1"/>
    <property type="molecule type" value="Genomic_DNA"/>
</dbReference>
<evidence type="ECO:0000256" key="5">
    <source>
        <dbReference type="ARBA" id="ARBA00023136"/>
    </source>
</evidence>
<evidence type="ECO:0000313" key="8">
    <source>
        <dbReference type="EMBL" id="KRN05600.1"/>
    </source>
</evidence>
<evidence type="ECO:0000256" key="2">
    <source>
        <dbReference type="ARBA" id="ARBA00022448"/>
    </source>
</evidence>
<evidence type="ECO:0000259" key="7">
    <source>
        <dbReference type="PROSITE" id="PS50850"/>
    </source>
</evidence>
<evidence type="ECO:0000256" key="1">
    <source>
        <dbReference type="ARBA" id="ARBA00004651"/>
    </source>
</evidence>
<name>A0A023CVV4_9LACO</name>
<feature type="transmembrane region" description="Helical" evidence="6">
    <location>
        <begin position="245"/>
        <end position="263"/>
    </location>
</feature>
<evidence type="ECO:0000256" key="6">
    <source>
        <dbReference type="SAM" id="Phobius"/>
    </source>
</evidence>
<dbReference type="RefSeq" id="WP_051993243.1">
    <property type="nucleotide sequence ID" value="NZ_AYZF01000017.1"/>
</dbReference>
<dbReference type="PATRIC" id="fig|1423806.3.peg.2208"/>
<evidence type="ECO:0000313" key="9">
    <source>
        <dbReference type="Proteomes" id="UP000050961"/>
    </source>
</evidence>
<dbReference type="GO" id="GO:0005886">
    <property type="term" value="C:plasma membrane"/>
    <property type="evidence" value="ECO:0007669"/>
    <property type="project" value="UniProtKB-SubCell"/>
</dbReference>
<feature type="transmembrane region" description="Helical" evidence="6">
    <location>
        <begin position="283"/>
        <end position="303"/>
    </location>
</feature>
<feature type="transmembrane region" description="Helical" evidence="6">
    <location>
        <begin position="310"/>
        <end position="327"/>
    </location>
</feature>
<dbReference type="STRING" id="1423806.FD15_GL002163"/>
<dbReference type="InterPro" id="IPR036259">
    <property type="entry name" value="MFS_trans_sf"/>
</dbReference>
<dbReference type="PANTHER" id="PTHR23508">
    <property type="entry name" value="CARBOXYLIC ACID TRANSPORTER PROTEIN HOMOLOG"/>
    <property type="match status" value="1"/>
</dbReference>
<dbReference type="PROSITE" id="PS50850">
    <property type="entry name" value="MFS"/>
    <property type="match status" value="1"/>
</dbReference>
<dbReference type="CDD" id="cd17316">
    <property type="entry name" value="MFS_SV2_like"/>
    <property type="match status" value="1"/>
</dbReference>
<dbReference type="SUPFAM" id="SSF103473">
    <property type="entry name" value="MFS general substrate transporter"/>
    <property type="match status" value="1"/>
</dbReference>
<dbReference type="PANTHER" id="PTHR23508:SF10">
    <property type="entry name" value="CARBOXYLIC ACID TRANSPORTER PROTEIN HOMOLOG"/>
    <property type="match status" value="1"/>
</dbReference>
<feature type="domain" description="Major facilitator superfamily (MFS) profile" evidence="7">
    <location>
        <begin position="24"/>
        <end position="386"/>
    </location>
</feature>
<dbReference type="PROSITE" id="PS00216">
    <property type="entry name" value="SUGAR_TRANSPORT_1"/>
    <property type="match status" value="1"/>
</dbReference>
<feature type="transmembrane region" description="Helical" evidence="6">
    <location>
        <begin position="333"/>
        <end position="359"/>
    </location>
</feature>
<dbReference type="InterPro" id="IPR020846">
    <property type="entry name" value="MFS_dom"/>
</dbReference>
<dbReference type="OrthoDB" id="9787026at2"/>